<feature type="transmembrane region" description="Helical" evidence="13">
    <location>
        <begin position="63"/>
        <end position="82"/>
    </location>
</feature>
<dbReference type="InterPro" id="IPR016174">
    <property type="entry name" value="Di-haem_cyt_TM"/>
</dbReference>
<keyword evidence="6 13" id="KW-0812">Transmembrane</keyword>
<proteinExistence type="inferred from homology"/>
<dbReference type="AlphaFoldDB" id="A0A7Z1A337"/>
<evidence type="ECO:0000256" key="8">
    <source>
        <dbReference type="ARBA" id="ARBA00022982"/>
    </source>
</evidence>
<keyword evidence="10" id="KW-0408">Iron</keyword>
<dbReference type="Pfam" id="PF01292">
    <property type="entry name" value="Ni_hydr_CYTB"/>
    <property type="match status" value="1"/>
</dbReference>
<evidence type="ECO:0000256" key="6">
    <source>
        <dbReference type="ARBA" id="ARBA00022692"/>
    </source>
</evidence>
<feature type="transmembrane region" description="Helical" evidence="13">
    <location>
        <begin position="103"/>
        <end position="125"/>
    </location>
</feature>
<comment type="similarity">
    <text evidence="12">Belongs to the cytochrome b561 family.</text>
</comment>
<dbReference type="GO" id="GO:0022904">
    <property type="term" value="P:respiratory electron transport chain"/>
    <property type="evidence" value="ECO:0007669"/>
    <property type="project" value="InterPro"/>
</dbReference>
<dbReference type="InterPro" id="IPR052168">
    <property type="entry name" value="Cytochrome_b561_oxidase"/>
</dbReference>
<keyword evidence="5" id="KW-0349">Heme</keyword>
<name>A0A7Z1A337_MORCA</name>
<dbReference type="GO" id="GO:0020037">
    <property type="term" value="F:heme binding"/>
    <property type="evidence" value="ECO:0007669"/>
    <property type="project" value="TreeGrafter"/>
</dbReference>
<keyword evidence="3" id="KW-0813">Transport</keyword>
<evidence type="ECO:0000313" key="16">
    <source>
        <dbReference type="Proteomes" id="UP000078446"/>
    </source>
</evidence>
<keyword evidence="8" id="KW-0249">Electron transport</keyword>
<dbReference type="GO" id="GO:0005886">
    <property type="term" value="C:plasma membrane"/>
    <property type="evidence" value="ECO:0007669"/>
    <property type="project" value="UniProtKB-SubCell"/>
</dbReference>
<dbReference type="SUPFAM" id="SSF81342">
    <property type="entry name" value="Transmembrane di-heme cytochromes"/>
    <property type="match status" value="1"/>
</dbReference>
<keyword evidence="11 13" id="KW-0472">Membrane</keyword>
<evidence type="ECO:0000256" key="10">
    <source>
        <dbReference type="ARBA" id="ARBA00023004"/>
    </source>
</evidence>
<dbReference type="Proteomes" id="UP000078446">
    <property type="component" value="Unassembled WGS sequence"/>
</dbReference>
<keyword evidence="4" id="KW-1003">Cell membrane</keyword>
<dbReference type="GO" id="GO:0009055">
    <property type="term" value="F:electron transfer activity"/>
    <property type="evidence" value="ECO:0007669"/>
    <property type="project" value="InterPro"/>
</dbReference>
<sequence>MTNQKWLELFNYWGVLTMTQMTSADAIKYNLAARIFHWIGALLIVLAWFLIEQGEDYLSLHKSIGVSFLIWTLLRIVNRVLTKDPAPLPVSKIHTITANVVHLALYAAMIVMPLTAFLASMYGGYGINIFGVMNISGFETTNDELAGRLMDWHTDLVWPILLALVAAHIIGALYHQFILKDNILSRMR</sequence>
<comment type="cofactor">
    <cofactor evidence="1">
        <name>heme b</name>
        <dbReference type="ChEBI" id="CHEBI:60344"/>
    </cofactor>
</comment>
<evidence type="ECO:0000259" key="14">
    <source>
        <dbReference type="Pfam" id="PF01292"/>
    </source>
</evidence>
<protein>
    <submittedName>
        <fullName evidence="15">Cytochrome</fullName>
    </submittedName>
</protein>
<gene>
    <name evidence="15" type="ORF">AO382_2029</name>
</gene>
<dbReference type="EMBL" id="LXHE01000022">
    <property type="protein sequence ID" value="OAU99384.1"/>
    <property type="molecule type" value="Genomic_DNA"/>
</dbReference>
<feature type="transmembrane region" description="Helical" evidence="13">
    <location>
        <begin position="31"/>
        <end position="51"/>
    </location>
</feature>
<organism evidence="15 16">
    <name type="scientific">Moraxella catarrhalis</name>
    <name type="common">Branhamella catarrhalis</name>
    <dbReference type="NCBI Taxonomy" id="480"/>
    <lineage>
        <taxon>Bacteria</taxon>
        <taxon>Pseudomonadati</taxon>
        <taxon>Pseudomonadota</taxon>
        <taxon>Gammaproteobacteria</taxon>
        <taxon>Moraxellales</taxon>
        <taxon>Moraxellaceae</taxon>
        <taxon>Moraxella</taxon>
    </lineage>
</organism>
<accession>A0A7Z1A337</accession>
<comment type="subcellular location">
    <subcellularLocation>
        <location evidence="2">Cell membrane</location>
        <topology evidence="2">Multi-pass membrane protein</topology>
    </subcellularLocation>
</comment>
<evidence type="ECO:0000256" key="11">
    <source>
        <dbReference type="ARBA" id="ARBA00023136"/>
    </source>
</evidence>
<keyword evidence="7" id="KW-0479">Metal-binding</keyword>
<evidence type="ECO:0000256" key="13">
    <source>
        <dbReference type="SAM" id="Phobius"/>
    </source>
</evidence>
<dbReference type="PANTHER" id="PTHR30529:SF1">
    <property type="entry name" value="CYTOCHROME B561 HOMOLOG 2"/>
    <property type="match status" value="1"/>
</dbReference>
<reference evidence="15 16" key="1">
    <citation type="journal article" date="2016" name="Genome Biol. Evol.">
        <title>Comparative Genomic Analyses of the Moraxella catarrhalis Serosensitive and Seroresistant Lineages Demonstrate Their Independent Evolution.</title>
        <authorList>
            <person name="Earl J.P."/>
            <person name="de Vries S.P."/>
            <person name="Ahmed A."/>
            <person name="Powell E."/>
            <person name="Schultz M.P."/>
            <person name="Hermans P.W."/>
            <person name="Hill D.J."/>
            <person name="Zhou Z."/>
            <person name="Constantinidou C.I."/>
            <person name="Hu F.Z."/>
            <person name="Bootsma H.J."/>
            <person name="Ehrlich G.D."/>
        </authorList>
    </citation>
    <scope>NUCLEOTIDE SEQUENCE [LARGE SCALE GENOMIC DNA]</scope>
    <source>
        <strain evidence="15 16">Z7574</strain>
    </source>
</reference>
<dbReference type="PANTHER" id="PTHR30529">
    <property type="entry name" value="CYTOCHROME B561"/>
    <property type="match status" value="1"/>
</dbReference>
<evidence type="ECO:0000256" key="4">
    <source>
        <dbReference type="ARBA" id="ARBA00022475"/>
    </source>
</evidence>
<dbReference type="InterPro" id="IPR011577">
    <property type="entry name" value="Cyt_b561_bac/Ni-Hgenase"/>
</dbReference>
<keyword evidence="9 13" id="KW-1133">Transmembrane helix</keyword>
<evidence type="ECO:0000256" key="7">
    <source>
        <dbReference type="ARBA" id="ARBA00022723"/>
    </source>
</evidence>
<feature type="transmembrane region" description="Helical" evidence="13">
    <location>
        <begin position="156"/>
        <end position="179"/>
    </location>
</feature>
<evidence type="ECO:0000313" key="15">
    <source>
        <dbReference type="EMBL" id="OAU99384.1"/>
    </source>
</evidence>
<evidence type="ECO:0000256" key="9">
    <source>
        <dbReference type="ARBA" id="ARBA00022989"/>
    </source>
</evidence>
<evidence type="ECO:0000256" key="1">
    <source>
        <dbReference type="ARBA" id="ARBA00001970"/>
    </source>
</evidence>
<evidence type="ECO:0000256" key="3">
    <source>
        <dbReference type="ARBA" id="ARBA00022448"/>
    </source>
</evidence>
<feature type="domain" description="Cytochrome b561 bacterial/Ni-hydrogenase" evidence="14">
    <location>
        <begin position="29"/>
        <end position="187"/>
    </location>
</feature>
<dbReference type="GO" id="GO:0046872">
    <property type="term" value="F:metal ion binding"/>
    <property type="evidence" value="ECO:0007669"/>
    <property type="project" value="UniProtKB-KW"/>
</dbReference>
<evidence type="ECO:0000256" key="2">
    <source>
        <dbReference type="ARBA" id="ARBA00004651"/>
    </source>
</evidence>
<comment type="caution">
    <text evidence="15">The sequence shown here is derived from an EMBL/GenBank/DDBJ whole genome shotgun (WGS) entry which is preliminary data.</text>
</comment>
<evidence type="ECO:0000256" key="12">
    <source>
        <dbReference type="ARBA" id="ARBA00037975"/>
    </source>
</evidence>
<evidence type="ECO:0000256" key="5">
    <source>
        <dbReference type="ARBA" id="ARBA00022617"/>
    </source>
</evidence>